<reference evidence="1 2" key="1">
    <citation type="submission" date="2018-07" db="EMBL/GenBank/DDBJ databases">
        <title>Crenobacter cavernae sp. nov., isolated from a karst cave.</title>
        <authorList>
            <person name="Zhu H."/>
        </authorList>
    </citation>
    <scope>NUCLEOTIDE SEQUENCE [LARGE SCALE GENOMIC DNA]</scope>
    <source>
        <strain evidence="1 2">K1W11S-77</strain>
    </source>
</reference>
<proteinExistence type="predicted"/>
<dbReference type="KEGG" id="ccah:DWG20_09230"/>
<sequence>MKKRLLQIAIAVDQLLNAATPGGWADETLSSRAWRLRNRRGWGAARRAIDTLFFWQRAHCRKAFESELLRRHLPPEYRPGTLSRL</sequence>
<accession>A0A345Y6Q8</accession>
<evidence type="ECO:0000313" key="1">
    <source>
        <dbReference type="EMBL" id="AXK39610.1"/>
    </source>
</evidence>
<organism evidence="1 2">
    <name type="scientific">Crenobacter cavernae</name>
    <dbReference type="NCBI Taxonomy" id="2290923"/>
    <lineage>
        <taxon>Bacteria</taxon>
        <taxon>Pseudomonadati</taxon>
        <taxon>Pseudomonadota</taxon>
        <taxon>Betaproteobacteria</taxon>
        <taxon>Neisseriales</taxon>
        <taxon>Neisseriaceae</taxon>
        <taxon>Crenobacter</taxon>
    </lineage>
</organism>
<name>A0A345Y6Q8_9NEIS</name>
<dbReference type="OrthoDB" id="8451539at2"/>
<protein>
    <submittedName>
        <fullName evidence="1">Pseudouridine synthase</fullName>
    </submittedName>
</protein>
<gene>
    <name evidence="1" type="ORF">DWG20_09230</name>
</gene>
<dbReference type="EMBL" id="CP031337">
    <property type="protein sequence ID" value="AXK39610.1"/>
    <property type="molecule type" value="Genomic_DNA"/>
</dbReference>
<evidence type="ECO:0000313" key="2">
    <source>
        <dbReference type="Proteomes" id="UP000254537"/>
    </source>
</evidence>
<dbReference type="Proteomes" id="UP000254537">
    <property type="component" value="Chromosome"/>
</dbReference>
<dbReference type="RefSeq" id="WP_115433542.1">
    <property type="nucleotide sequence ID" value="NZ_CP031337.1"/>
</dbReference>
<dbReference type="AlphaFoldDB" id="A0A345Y6Q8"/>